<feature type="chain" id="PRO_5030878828" description="Outer membrane protein beta-barrel domain-containing protein" evidence="1">
    <location>
        <begin position="21"/>
        <end position="221"/>
    </location>
</feature>
<protein>
    <recommendedName>
        <fullName evidence="4">Outer membrane protein beta-barrel domain-containing protein</fullName>
    </recommendedName>
</protein>
<evidence type="ECO:0000256" key="1">
    <source>
        <dbReference type="SAM" id="SignalP"/>
    </source>
</evidence>
<keyword evidence="1" id="KW-0732">Signal</keyword>
<dbReference type="EMBL" id="JAATJC010000001">
    <property type="protein sequence ID" value="NJC05146.1"/>
    <property type="molecule type" value="Genomic_DNA"/>
</dbReference>
<feature type="signal peptide" evidence="1">
    <location>
        <begin position="1"/>
        <end position="20"/>
    </location>
</feature>
<name>A0A7X5Y4W0_9SPHN</name>
<sequence>MRHVLVAACAVAFVASPALAQTRSSAASVGVTGGTLGIGPEIGWRSTNFGVRGSATLFSLSRGVDSDGIEYDGDLKLRSFGGSLDFYPGGGGFRLSGGVRAGKNRVELTATPAATTSVEVGDVTYTGAQIGTLSGEVRARKVAPTLTLGYGGGVGSGVYFGIDAGAMFQGKPKVRSLTATGPISTNAAFQTQLANERREIEEDIDNFKVYPILQLGLGYRF</sequence>
<dbReference type="Gene3D" id="2.40.160.170">
    <property type="match status" value="1"/>
</dbReference>
<reference evidence="2 3" key="1">
    <citation type="submission" date="2020-03" db="EMBL/GenBank/DDBJ databases">
        <title>Genomic Encyclopedia of Type Strains, Phase IV (KMG-IV): sequencing the most valuable type-strain genomes for metagenomic binning, comparative biology and taxonomic classification.</title>
        <authorList>
            <person name="Goeker M."/>
        </authorList>
    </citation>
    <scope>NUCLEOTIDE SEQUENCE [LARGE SCALE GENOMIC DNA]</scope>
    <source>
        <strain evidence="2 3">DSM 16846</strain>
    </source>
</reference>
<evidence type="ECO:0008006" key="4">
    <source>
        <dbReference type="Google" id="ProtNLM"/>
    </source>
</evidence>
<comment type="caution">
    <text evidence="2">The sequence shown here is derived from an EMBL/GenBank/DDBJ whole genome shotgun (WGS) entry which is preliminary data.</text>
</comment>
<dbReference type="RefSeq" id="WP_168067874.1">
    <property type="nucleotide sequence ID" value="NZ_JAATJC010000001.1"/>
</dbReference>
<gene>
    <name evidence="2" type="ORF">GGQ97_000939</name>
</gene>
<dbReference type="AlphaFoldDB" id="A0A7X5Y4W0"/>
<evidence type="ECO:0000313" key="2">
    <source>
        <dbReference type="EMBL" id="NJC05146.1"/>
    </source>
</evidence>
<proteinExistence type="predicted"/>
<evidence type="ECO:0000313" key="3">
    <source>
        <dbReference type="Proteomes" id="UP000558192"/>
    </source>
</evidence>
<dbReference type="Proteomes" id="UP000558192">
    <property type="component" value="Unassembled WGS sequence"/>
</dbReference>
<accession>A0A7X5Y4W0</accession>
<organism evidence="2 3">
    <name type="scientific">Sphingomonas kaistensis</name>
    <dbReference type="NCBI Taxonomy" id="298708"/>
    <lineage>
        <taxon>Bacteria</taxon>
        <taxon>Pseudomonadati</taxon>
        <taxon>Pseudomonadota</taxon>
        <taxon>Alphaproteobacteria</taxon>
        <taxon>Sphingomonadales</taxon>
        <taxon>Sphingomonadaceae</taxon>
        <taxon>Sphingomonas</taxon>
    </lineage>
</organism>
<keyword evidence="3" id="KW-1185">Reference proteome</keyword>